<dbReference type="AlphaFoldDB" id="A0A8H3J6F0"/>
<organism evidence="2 3">
    <name type="scientific">Imshaugia aleurites</name>
    <dbReference type="NCBI Taxonomy" id="172621"/>
    <lineage>
        <taxon>Eukaryota</taxon>
        <taxon>Fungi</taxon>
        <taxon>Dikarya</taxon>
        <taxon>Ascomycota</taxon>
        <taxon>Pezizomycotina</taxon>
        <taxon>Lecanoromycetes</taxon>
        <taxon>OSLEUM clade</taxon>
        <taxon>Lecanoromycetidae</taxon>
        <taxon>Lecanorales</taxon>
        <taxon>Lecanorineae</taxon>
        <taxon>Parmeliaceae</taxon>
        <taxon>Imshaugia</taxon>
    </lineage>
</organism>
<dbReference type="Proteomes" id="UP000664534">
    <property type="component" value="Unassembled WGS sequence"/>
</dbReference>
<gene>
    <name evidence="2" type="ORF">IMSHALPRED_002829</name>
</gene>
<evidence type="ECO:0000313" key="3">
    <source>
        <dbReference type="Proteomes" id="UP000664534"/>
    </source>
</evidence>
<protein>
    <submittedName>
        <fullName evidence="2">Uncharacterized protein</fullName>
    </submittedName>
</protein>
<reference evidence="2" key="1">
    <citation type="submission" date="2021-03" db="EMBL/GenBank/DDBJ databases">
        <authorList>
            <person name="Tagirdzhanova G."/>
        </authorList>
    </citation>
    <scope>NUCLEOTIDE SEQUENCE</scope>
</reference>
<sequence length="107" mass="11983">MVVRLDGTPLEWIVLIGDVFRRRRQESGGCGRSDWVRGLDAAPTMMASPTDIAHLDDFLAVPLSLDDEPVLDRPVEREWRRSMDEDEVLESAVTGPREAYSSARLAS</sequence>
<accession>A0A8H3J6F0</accession>
<keyword evidence="3" id="KW-1185">Reference proteome</keyword>
<proteinExistence type="predicted"/>
<name>A0A8H3J6F0_9LECA</name>
<evidence type="ECO:0000313" key="2">
    <source>
        <dbReference type="EMBL" id="CAF9941646.1"/>
    </source>
</evidence>
<evidence type="ECO:0000256" key="1">
    <source>
        <dbReference type="SAM" id="MobiDB-lite"/>
    </source>
</evidence>
<comment type="caution">
    <text evidence="2">The sequence shown here is derived from an EMBL/GenBank/DDBJ whole genome shotgun (WGS) entry which is preliminary data.</text>
</comment>
<feature type="region of interest" description="Disordered" evidence="1">
    <location>
        <begin position="84"/>
        <end position="107"/>
    </location>
</feature>
<dbReference type="EMBL" id="CAJPDT010000153">
    <property type="protein sequence ID" value="CAF9941646.1"/>
    <property type="molecule type" value="Genomic_DNA"/>
</dbReference>